<reference evidence="1" key="1">
    <citation type="submission" date="2019-08" db="EMBL/GenBank/DDBJ databases">
        <authorList>
            <person name="Kucharzyk K."/>
            <person name="Murdoch R.W."/>
            <person name="Higgins S."/>
            <person name="Loffler F."/>
        </authorList>
    </citation>
    <scope>NUCLEOTIDE SEQUENCE</scope>
</reference>
<protein>
    <submittedName>
        <fullName evidence="1">Uncharacterized protein</fullName>
    </submittedName>
</protein>
<comment type="caution">
    <text evidence="1">The sequence shown here is derived from an EMBL/GenBank/DDBJ whole genome shotgun (WGS) entry which is preliminary data.</text>
</comment>
<gene>
    <name evidence="1" type="ORF">SDC9_167718</name>
</gene>
<proteinExistence type="predicted"/>
<organism evidence="1">
    <name type="scientific">bioreactor metagenome</name>
    <dbReference type="NCBI Taxonomy" id="1076179"/>
    <lineage>
        <taxon>unclassified sequences</taxon>
        <taxon>metagenomes</taxon>
        <taxon>ecological metagenomes</taxon>
    </lineage>
</organism>
<accession>A0A645G355</accession>
<dbReference type="EMBL" id="VSSQ01068071">
    <property type="protein sequence ID" value="MPN20340.1"/>
    <property type="molecule type" value="Genomic_DNA"/>
</dbReference>
<evidence type="ECO:0000313" key="1">
    <source>
        <dbReference type="EMBL" id="MPN20340.1"/>
    </source>
</evidence>
<sequence length="56" mass="6457">MRQPDPPDQRMAQEPPADSHLEQELMEDILTQRVVHYIPHGMILIQHDELPSSQSA</sequence>
<name>A0A645G355_9ZZZZ</name>
<dbReference type="AlphaFoldDB" id="A0A645G355"/>